<dbReference type="InterPro" id="IPR045991">
    <property type="entry name" value="DUF5947"/>
</dbReference>
<gene>
    <name evidence="1" type="ORF">GCM10009765_53830</name>
</gene>
<proteinExistence type="predicted"/>
<accession>A0ABP4U5C2</accession>
<dbReference type="RefSeq" id="WP_163569313.1">
    <property type="nucleotide sequence ID" value="NZ_BAAANY010000020.1"/>
</dbReference>
<name>A0ABP4U5C2_9ACTN</name>
<reference evidence="2" key="1">
    <citation type="journal article" date="2019" name="Int. J. Syst. Evol. Microbiol.">
        <title>The Global Catalogue of Microorganisms (GCM) 10K type strain sequencing project: providing services to taxonomists for standard genome sequencing and annotation.</title>
        <authorList>
            <consortium name="The Broad Institute Genomics Platform"/>
            <consortium name="The Broad Institute Genome Sequencing Center for Infectious Disease"/>
            <person name="Wu L."/>
            <person name="Ma J."/>
        </authorList>
    </citation>
    <scope>NUCLEOTIDE SEQUENCE [LARGE SCALE GENOMIC DNA]</scope>
    <source>
        <strain evidence="2">JCM 14718</strain>
    </source>
</reference>
<comment type="caution">
    <text evidence="1">The sequence shown here is derived from an EMBL/GenBank/DDBJ whole genome shotgun (WGS) entry which is preliminary data.</text>
</comment>
<evidence type="ECO:0000313" key="2">
    <source>
        <dbReference type="Proteomes" id="UP001500618"/>
    </source>
</evidence>
<keyword evidence="2" id="KW-1185">Reference proteome</keyword>
<evidence type="ECO:0000313" key="1">
    <source>
        <dbReference type="EMBL" id="GAA1697650.1"/>
    </source>
</evidence>
<sequence length="210" mass="23308">MTQGLRRFMKLPPPLDPAAVVEKCEMCTEVLAEDHPHLVNVESRQILCACRGCYLLFTARNAGKFRAVPERYRYSPELADGIAFWDSIGIPVGMAFFFTSSAQEAPIAFYPSPAGATESLLTMEMWDEVLTANPAFKDVTEDVEALLMRRTESGVECYLVPIDSCYGLVGLVKVNWRGFDGGTEARDKIDAFFENLRGRSDLIPVDGHDG</sequence>
<dbReference type="EMBL" id="BAAANY010000020">
    <property type="protein sequence ID" value="GAA1697650.1"/>
    <property type="molecule type" value="Genomic_DNA"/>
</dbReference>
<protein>
    <submittedName>
        <fullName evidence="1">DUF5947 family protein</fullName>
    </submittedName>
</protein>
<organism evidence="1 2">
    <name type="scientific">Fodinicola feengrottensis</name>
    <dbReference type="NCBI Taxonomy" id="435914"/>
    <lineage>
        <taxon>Bacteria</taxon>
        <taxon>Bacillati</taxon>
        <taxon>Actinomycetota</taxon>
        <taxon>Actinomycetes</taxon>
        <taxon>Mycobacteriales</taxon>
        <taxon>Fodinicola</taxon>
    </lineage>
</organism>
<dbReference type="Pfam" id="PF19372">
    <property type="entry name" value="DUF5947"/>
    <property type="match status" value="1"/>
</dbReference>
<dbReference type="Proteomes" id="UP001500618">
    <property type="component" value="Unassembled WGS sequence"/>
</dbReference>